<feature type="topological domain" description="Lumenal" evidence="8">
    <location>
        <begin position="845"/>
        <end position="847"/>
    </location>
</feature>
<evidence type="ECO:0000313" key="12">
    <source>
        <dbReference type="EMBL" id="POW08582.1"/>
    </source>
</evidence>
<dbReference type="FunFam" id="3.40.50.300:FF:000727">
    <property type="entry name" value="Protein SEY1 homolog"/>
    <property type="match status" value="1"/>
</dbReference>
<evidence type="ECO:0000256" key="5">
    <source>
        <dbReference type="ARBA" id="ARBA00022989"/>
    </source>
</evidence>
<dbReference type="SUPFAM" id="SSF52540">
    <property type="entry name" value="P-loop containing nucleoside triphosphate hydrolases"/>
    <property type="match status" value="1"/>
</dbReference>
<comment type="caution">
    <text evidence="8">Lacks conserved residue(s) required for the propagation of feature annotation.</text>
</comment>
<comment type="subcellular location">
    <subcellularLocation>
        <location evidence="8">Endoplasmic reticulum membrane</location>
        <topology evidence="8">Multi-pass membrane protein</topology>
    </subcellularLocation>
    <text evidence="8">Enriched in the cortical ER. Concentrated in punctae along the ER tubules.</text>
</comment>
<comment type="similarity">
    <text evidence="8">Belongs to the TRAFAC class dynamin-like GTPase superfamily. GB1/RHD3 GTPase family. RHD3 subfamily.</text>
</comment>
<dbReference type="InterPro" id="IPR027417">
    <property type="entry name" value="P-loop_NTPase"/>
</dbReference>
<name>A0A2S4VGA8_9BASI</name>
<evidence type="ECO:0000256" key="1">
    <source>
        <dbReference type="ARBA" id="ARBA00022692"/>
    </source>
</evidence>
<dbReference type="InterPro" id="IPR008803">
    <property type="entry name" value="RHD3/Sey1"/>
</dbReference>
<evidence type="ECO:0000256" key="2">
    <source>
        <dbReference type="ARBA" id="ARBA00022741"/>
    </source>
</evidence>
<keyword evidence="7 8" id="KW-0472">Membrane</keyword>
<keyword evidence="4 8" id="KW-0256">Endoplasmic reticulum</keyword>
<evidence type="ECO:0000259" key="11">
    <source>
        <dbReference type="PROSITE" id="PS51715"/>
    </source>
</evidence>
<feature type="topological domain" description="Cytoplasmic" evidence="8">
    <location>
        <begin position="869"/>
        <end position="943"/>
    </location>
</feature>
<dbReference type="PANTHER" id="PTHR45923:SF2">
    <property type="entry name" value="PROTEIN SEY1"/>
    <property type="match status" value="1"/>
</dbReference>
<dbReference type="PANTHER" id="PTHR45923">
    <property type="entry name" value="PROTEIN SEY1"/>
    <property type="match status" value="1"/>
</dbReference>
<keyword evidence="2 8" id="KW-0547">Nucleotide-binding</keyword>
<keyword evidence="13" id="KW-1185">Reference proteome</keyword>
<reference evidence="12 13" key="1">
    <citation type="submission" date="2017-12" db="EMBL/GenBank/DDBJ databases">
        <title>Gene loss provides genomic basis for host adaptation in cereal stripe rust fungi.</title>
        <authorList>
            <person name="Xia C."/>
        </authorList>
    </citation>
    <scope>NUCLEOTIDE SEQUENCE [LARGE SCALE GENOMIC DNA]</scope>
    <source>
        <strain evidence="12 13">93TX-2</strain>
    </source>
</reference>
<dbReference type="InterPro" id="IPR046758">
    <property type="entry name" value="Sey1/RHD3-like_3HB"/>
</dbReference>
<dbReference type="HAMAP" id="MF_03109">
    <property type="entry name" value="Sey1"/>
    <property type="match status" value="1"/>
</dbReference>
<protein>
    <recommendedName>
        <fullName evidence="11">GB1/RHD3-type G domain-containing protein</fullName>
    </recommendedName>
</protein>
<dbReference type="OrthoDB" id="1597724at2759"/>
<feature type="topological domain" description="Cytoplasmic" evidence="8">
    <location>
        <begin position="1"/>
        <end position="823"/>
    </location>
</feature>
<evidence type="ECO:0000256" key="6">
    <source>
        <dbReference type="ARBA" id="ARBA00023134"/>
    </source>
</evidence>
<dbReference type="AlphaFoldDB" id="A0A2S4VGA8"/>
<dbReference type="Gene3D" id="3.40.50.300">
    <property type="entry name" value="P-loop containing nucleotide triphosphate hydrolases"/>
    <property type="match status" value="1"/>
</dbReference>
<dbReference type="GO" id="GO:0005525">
    <property type="term" value="F:GTP binding"/>
    <property type="evidence" value="ECO:0007669"/>
    <property type="project" value="UniProtKB-UniRule"/>
</dbReference>
<dbReference type="Pfam" id="PF20428">
    <property type="entry name" value="Sey1_3HB"/>
    <property type="match status" value="1"/>
</dbReference>
<dbReference type="VEuPathDB" id="FungiDB:PSHT_09496"/>
<dbReference type="Pfam" id="PF05879">
    <property type="entry name" value="RHD3_GTPase"/>
    <property type="match status" value="1"/>
</dbReference>
<dbReference type="GO" id="GO:0005789">
    <property type="term" value="C:endoplasmic reticulum membrane"/>
    <property type="evidence" value="ECO:0007669"/>
    <property type="project" value="UniProtKB-SubCell"/>
</dbReference>
<evidence type="ECO:0000256" key="8">
    <source>
        <dbReference type="HAMAP-Rule" id="MF_03109"/>
    </source>
</evidence>
<organism evidence="12 13">
    <name type="scientific">Puccinia striiformis</name>
    <dbReference type="NCBI Taxonomy" id="27350"/>
    <lineage>
        <taxon>Eukaryota</taxon>
        <taxon>Fungi</taxon>
        <taxon>Dikarya</taxon>
        <taxon>Basidiomycota</taxon>
        <taxon>Pucciniomycotina</taxon>
        <taxon>Pucciniomycetes</taxon>
        <taxon>Pucciniales</taxon>
        <taxon>Pucciniaceae</taxon>
        <taxon>Puccinia</taxon>
    </lineage>
</organism>
<dbReference type="PROSITE" id="PS51715">
    <property type="entry name" value="G_GB1_RHD3"/>
    <property type="match status" value="1"/>
</dbReference>
<keyword evidence="3 8" id="KW-0378">Hydrolase</keyword>
<dbReference type="InterPro" id="IPR030386">
    <property type="entry name" value="G_GB1_RHD3_dom"/>
</dbReference>
<evidence type="ECO:0000256" key="7">
    <source>
        <dbReference type="ARBA" id="ARBA00023136"/>
    </source>
</evidence>
<gene>
    <name evidence="8" type="primary">SEY1</name>
    <name evidence="12" type="ORF">PSHT_09496</name>
</gene>
<dbReference type="Proteomes" id="UP000238274">
    <property type="component" value="Unassembled WGS sequence"/>
</dbReference>
<feature type="transmembrane region" description="Helical" evidence="10">
    <location>
        <begin position="848"/>
        <end position="864"/>
    </location>
</feature>
<keyword evidence="5 8" id="KW-1133">Transmembrane helix</keyword>
<keyword evidence="6 8" id="KW-0342">GTP-binding</keyword>
<evidence type="ECO:0000256" key="10">
    <source>
        <dbReference type="SAM" id="Phobius"/>
    </source>
</evidence>
<comment type="caution">
    <text evidence="12">The sequence shown here is derived from an EMBL/GenBank/DDBJ whole genome shotgun (WGS) entry which is preliminary data.</text>
</comment>
<reference evidence="13" key="2">
    <citation type="journal article" date="2018" name="BMC Genomics">
        <title>Genomic insights into host adaptation between the wheat stripe rust pathogen (Puccinia striiformis f. sp. tritici) and the barley stripe rust pathogen (Puccinia striiformis f. sp. hordei).</title>
        <authorList>
            <person name="Xia C."/>
            <person name="Wang M."/>
            <person name="Yin C."/>
            <person name="Cornejo O.E."/>
            <person name="Hulbert S.H."/>
            <person name="Chen X."/>
        </authorList>
    </citation>
    <scope>NUCLEOTIDE SEQUENCE [LARGE SCALE GENOMIC DNA]</scope>
    <source>
        <strain evidence="13">93TX-2</strain>
    </source>
</reference>
<dbReference type="EMBL" id="PKSM01000135">
    <property type="protein sequence ID" value="POW08582.1"/>
    <property type="molecule type" value="Genomic_DNA"/>
</dbReference>
<reference evidence="13" key="3">
    <citation type="journal article" date="2018" name="Mol. Plant Microbe Interact.">
        <title>Genome sequence resources for the wheat stripe rust pathogen (Puccinia striiformis f. sp. tritici) and the barley stripe rust pathogen (Puccinia striiformis f. sp. hordei).</title>
        <authorList>
            <person name="Xia C."/>
            <person name="Wang M."/>
            <person name="Yin C."/>
            <person name="Cornejo O.E."/>
            <person name="Hulbert S.H."/>
            <person name="Chen X."/>
        </authorList>
    </citation>
    <scope>NUCLEOTIDE SEQUENCE [LARGE SCALE GENOMIC DNA]</scope>
    <source>
        <strain evidence="13">93TX-2</strain>
    </source>
</reference>
<dbReference type="GO" id="GO:0016320">
    <property type="term" value="P:endoplasmic reticulum membrane fusion"/>
    <property type="evidence" value="ECO:0007669"/>
    <property type="project" value="TreeGrafter"/>
</dbReference>
<evidence type="ECO:0000256" key="4">
    <source>
        <dbReference type="ARBA" id="ARBA00022824"/>
    </source>
</evidence>
<sequence length="943" mass="107192">MANRRYPEVSQALHRYSLTSRISPVPYSISSTVTMSDPAQTTTEFNHHTEQVQVIGEEQRFSQLLFSNKTHILLSDEMTKPGDCLAFSTVMRCQNRSNVGGCWKKVSIMTSLPSLVHNLLERASTKHQTPPVLHHILVPDLQLPCRSSRKVQDSGTLLNRVFGTTFDVMNEAERRQTTKGIWMCKGKDMDVLVMDVEGADGRERGEDQDFERKAALFSMASSEVIIVNMWEHQVGLYQGANMGLLRTVFEVDLALFQANKAKHRSPTAVCDKTHLLFVIRDHVGSTPLSNLENTITTDLSRIWDTLVKPEGTESSKITDYFDLTFTALSHKVLQPDNFDREVESFRQRFVDKTHPNYVFKPIYHKRIPADGLAQYMSGIWDAVVSNKDLDLPTQQELLAQFRCDEIAATSFDQFTILIQPLKTKMESGKLVDELGAKMLEARQTCLEIELSWNNRKQQFTDEALLLATFDLAASRYHPGVYQRKRIEFMTKMNSSLSPLFLAQLKTLSKSIIKKFQAELIHELKTGSGARDFKEVVGSQMQTAQKEFEDGVKSQARRIHKIDFQDCVVLLDATDWTYTEELSQLVEDLTNISNQCKVDEMKKLLTSIEKEMKRETSEVVELAMSQQKIEMWDTVLSGFQDSLDRAKTKYHANCTEEDDEKTKEIISRKGWISLRNKIDEQTVDATLLVKLKLAFEERFRYDTVGVPRVWKPEDDIDGAFRTAREAVSTPIRNFLYRGNIDVATLALIPIYAAIQPVEKSLESCIPSTNPTLELDDVDLAEYDFDGSRLILSGIKQTELSNRLKKESDAYYLEAKRSLVSSISQIPYWMYAVIAILGWNEFLAVLKSPVYFATILILTFGVWVTFKLNMQGPIVAIGTGLYHETSKVAQEKLKEYLSEGNMSNFTSSTTDTDGVSHLKKRNSRSRLSATSSDATLEEIPLQELR</sequence>
<dbReference type="GO" id="GO:0003924">
    <property type="term" value="F:GTPase activity"/>
    <property type="evidence" value="ECO:0007669"/>
    <property type="project" value="UniProtKB-UniRule"/>
</dbReference>
<dbReference type="CDD" id="cd01851">
    <property type="entry name" value="GBP"/>
    <property type="match status" value="1"/>
</dbReference>
<evidence type="ECO:0000256" key="3">
    <source>
        <dbReference type="ARBA" id="ARBA00022801"/>
    </source>
</evidence>
<feature type="domain" description="GB1/RHD3-type G" evidence="11">
    <location>
        <begin position="156"/>
        <end position="376"/>
    </location>
</feature>
<keyword evidence="1 8" id="KW-0812">Transmembrane</keyword>
<evidence type="ECO:0000256" key="9">
    <source>
        <dbReference type="SAM" id="MobiDB-lite"/>
    </source>
</evidence>
<accession>A0A2S4VGA8</accession>
<proteinExistence type="inferred from homology"/>
<feature type="region of interest" description="Disordered" evidence="9">
    <location>
        <begin position="903"/>
        <end position="930"/>
    </location>
</feature>
<evidence type="ECO:0000313" key="13">
    <source>
        <dbReference type="Proteomes" id="UP000238274"/>
    </source>
</evidence>